<comment type="caution">
    <text evidence="1">The sequence shown here is derived from an EMBL/GenBank/DDBJ whole genome shotgun (WGS) entry which is preliminary data.</text>
</comment>
<dbReference type="EMBL" id="CM042884">
    <property type="protein sequence ID" value="KAI4370326.1"/>
    <property type="molecule type" value="Genomic_DNA"/>
</dbReference>
<proteinExistence type="predicted"/>
<protein>
    <submittedName>
        <fullName evidence="1">Uncharacterized protein</fullName>
    </submittedName>
</protein>
<reference evidence="2" key="1">
    <citation type="journal article" date="2023" name="Front. Plant Sci.">
        <title>Chromosomal-level genome assembly of Melastoma candidum provides insights into trichome evolution.</title>
        <authorList>
            <person name="Zhong Y."/>
            <person name="Wu W."/>
            <person name="Sun C."/>
            <person name="Zou P."/>
            <person name="Liu Y."/>
            <person name="Dai S."/>
            <person name="Zhou R."/>
        </authorList>
    </citation>
    <scope>NUCLEOTIDE SEQUENCE [LARGE SCALE GENOMIC DNA]</scope>
</reference>
<organism evidence="1 2">
    <name type="scientific">Melastoma candidum</name>
    <dbReference type="NCBI Taxonomy" id="119954"/>
    <lineage>
        <taxon>Eukaryota</taxon>
        <taxon>Viridiplantae</taxon>
        <taxon>Streptophyta</taxon>
        <taxon>Embryophyta</taxon>
        <taxon>Tracheophyta</taxon>
        <taxon>Spermatophyta</taxon>
        <taxon>Magnoliopsida</taxon>
        <taxon>eudicotyledons</taxon>
        <taxon>Gunneridae</taxon>
        <taxon>Pentapetalae</taxon>
        <taxon>rosids</taxon>
        <taxon>malvids</taxon>
        <taxon>Myrtales</taxon>
        <taxon>Melastomataceae</taxon>
        <taxon>Melastomatoideae</taxon>
        <taxon>Melastomateae</taxon>
        <taxon>Melastoma</taxon>
    </lineage>
</organism>
<name>A0ACB9QXQ9_9MYRT</name>
<accession>A0ACB9QXQ9</accession>
<dbReference type="Proteomes" id="UP001057402">
    <property type="component" value="Chromosome 5"/>
</dbReference>
<keyword evidence="2" id="KW-1185">Reference proteome</keyword>
<evidence type="ECO:0000313" key="1">
    <source>
        <dbReference type="EMBL" id="KAI4370326.1"/>
    </source>
</evidence>
<evidence type="ECO:0000313" key="2">
    <source>
        <dbReference type="Proteomes" id="UP001057402"/>
    </source>
</evidence>
<gene>
    <name evidence="1" type="ORF">MLD38_018689</name>
</gene>
<sequence>MARVRFHALFLACFVLLAAVQRSTQDIVAHTCKECANPVLPFNFCVKTLSSDPRSRTADLVGLGVIAIEHLKDSVKRANLYAAGLLKKKVWDPYTASCLKDCVELYTDAVDDIPDIEAEYKGKSYADAQTHLSAIEDSSITCETQFKEKKPITSQNLEATQSASLALAIINLIPK</sequence>